<dbReference type="Gene3D" id="2.60.40.2880">
    <property type="entry name" value="MmpS1-5, C-terminal soluble domain"/>
    <property type="match status" value="1"/>
</dbReference>
<reference evidence="2 3" key="1">
    <citation type="journal article" date="2019" name="Int. J. Syst. Evol. Microbiol.">
        <title>The Global Catalogue of Microorganisms (GCM) 10K type strain sequencing project: providing services to taxonomists for standard genome sequencing and annotation.</title>
        <authorList>
            <consortium name="The Broad Institute Genomics Platform"/>
            <consortium name="The Broad Institute Genome Sequencing Center for Infectious Disease"/>
            <person name="Wu L."/>
            <person name="Ma J."/>
        </authorList>
    </citation>
    <scope>NUCLEOTIDE SEQUENCE [LARGE SCALE GENOMIC DNA]</scope>
    <source>
        <strain evidence="2 3">JCM 14718</strain>
    </source>
</reference>
<evidence type="ECO:0000313" key="2">
    <source>
        <dbReference type="EMBL" id="GAA1689989.1"/>
    </source>
</evidence>
<dbReference type="RefSeq" id="WP_344312246.1">
    <property type="nucleotide sequence ID" value="NZ_BAAANY010000017.1"/>
</dbReference>
<proteinExistence type="predicted"/>
<accession>A0ABN2HLI5</accession>
<gene>
    <name evidence="2" type="ORF">GCM10009765_44160</name>
</gene>
<organism evidence="2 3">
    <name type="scientific">Fodinicola feengrottensis</name>
    <dbReference type="NCBI Taxonomy" id="435914"/>
    <lineage>
        <taxon>Bacteria</taxon>
        <taxon>Bacillati</taxon>
        <taxon>Actinomycetota</taxon>
        <taxon>Actinomycetes</taxon>
        <taxon>Mycobacteriales</taxon>
        <taxon>Fodinicola</taxon>
    </lineage>
</organism>
<feature type="region of interest" description="Disordered" evidence="1">
    <location>
        <begin position="35"/>
        <end position="72"/>
    </location>
</feature>
<sequence>MTTLTKRHKVLIAAGAAVVVVVAGVAGWLGTTAHGGSTPQAAAQAPANPEQQQGQAGHAAAKGGQPAAKSTPTRHIQLTVTGSGPVSIAYDTTGTGLVRRENSIALPWHDEYRWPANQPLQVVQLLVQSTKAATCTVTVDGKVAVSKTSTAENPVAICYAKFTPTR</sequence>
<dbReference type="EMBL" id="BAAANY010000017">
    <property type="protein sequence ID" value="GAA1689989.1"/>
    <property type="molecule type" value="Genomic_DNA"/>
</dbReference>
<dbReference type="InterPro" id="IPR038468">
    <property type="entry name" value="MmpS_C"/>
</dbReference>
<keyword evidence="3" id="KW-1185">Reference proteome</keyword>
<protein>
    <recommendedName>
        <fullName evidence="4">MmpS family membrane protein</fullName>
    </recommendedName>
</protein>
<dbReference type="Proteomes" id="UP001500618">
    <property type="component" value="Unassembled WGS sequence"/>
</dbReference>
<feature type="compositionally biased region" description="Low complexity" evidence="1">
    <location>
        <begin position="39"/>
        <end position="68"/>
    </location>
</feature>
<comment type="caution">
    <text evidence="2">The sequence shown here is derived from an EMBL/GenBank/DDBJ whole genome shotgun (WGS) entry which is preliminary data.</text>
</comment>
<name>A0ABN2HLI5_9ACTN</name>
<evidence type="ECO:0008006" key="4">
    <source>
        <dbReference type="Google" id="ProtNLM"/>
    </source>
</evidence>
<evidence type="ECO:0000256" key="1">
    <source>
        <dbReference type="SAM" id="MobiDB-lite"/>
    </source>
</evidence>
<evidence type="ECO:0000313" key="3">
    <source>
        <dbReference type="Proteomes" id="UP001500618"/>
    </source>
</evidence>